<reference evidence="1 2" key="1">
    <citation type="submission" date="2024-01" db="EMBL/GenBank/DDBJ databases">
        <title>Genome assemblies of Stephania.</title>
        <authorList>
            <person name="Yang L."/>
        </authorList>
    </citation>
    <scope>NUCLEOTIDE SEQUENCE [LARGE SCALE GENOMIC DNA]</scope>
    <source>
        <strain evidence="1">YNDBR</strain>
        <tissue evidence="1">Leaf</tissue>
    </source>
</reference>
<evidence type="ECO:0000313" key="1">
    <source>
        <dbReference type="EMBL" id="KAK9169313.1"/>
    </source>
</evidence>
<evidence type="ECO:0000313" key="2">
    <source>
        <dbReference type="Proteomes" id="UP001420932"/>
    </source>
</evidence>
<sequence length="179" mass="20076">MGCEISPYHLPKELPPKNTWARGVHDDHGHRLVKYFHWLSDDMCTDENMVNHPELSWLHAKDYGRDKTSDVTIAYLNSLKWDVGSYSKTVGIMEREEDHKQCAPWSLATNWEVSGGTLEGCITMDSPDPSSSKDDDVDEDHQSVALTAAAPLFSDSGPCEIQGTFIQEIDSQSYLQKCG</sequence>
<organism evidence="1 2">
    <name type="scientific">Stephania yunnanensis</name>
    <dbReference type="NCBI Taxonomy" id="152371"/>
    <lineage>
        <taxon>Eukaryota</taxon>
        <taxon>Viridiplantae</taxon>
        <taxon>Streptophyta</taxon>
        <taxon>Embryophyta</taxon>
        <taxon>Tracheophyta</taxon>
        <taxon>Spermatophyta</taxon>
        <taxon>Magnoliopsida</taxon>
        <taxon>Ranunculales</taxon>
        <taxon>Menispermaceae</taxon>
        <taxon>Menispermoideae</taxon>
        <taxon>Cissampelideae</taxon>
        <taxon>Stephania</taxon>
    </lineage>
</organism>
<dbReference type="Proteomes" id="UP001420932">
    <property type="component" value="Unassembled WGS sequence"/>
</dbReference>
<comment type="caution">
    <text evidence="1">The sequence shown here is derived from an EMBL/GenBank/DDBJ whole genome shotgun (WGS) entry which is preliminary data.</text>
</comment>
<accession>A0AAP0Q743</accession>
<protein>
    <submittedName>
        <fullName evidence="1">Uncharacterized protein</fullName>
    </submittedName>
</protein>
<keyword evidence="2" id="KW-1185">Reference proteome</keyword>
<dbReference type="AlphaFoldDB" id="A0AAP0Q743"/>
<gene>
    <name evidence="1" type="ORF">Syun_001453</name>
</gene>
<name>A0AAP0Q743_9MAGN</name>
<dbReference type="EMBL" id="JBBNAF010000001">
    <property type="protein sequence ID" value="KAK9169313.1"/>
    <property type="molecule type" value="Genomic_DNA"/>
</dbReference>
<proteinExistence type="predicted"/>